<dbReference type="Pfam" id="PF01182">
    <property type="entry name" value="Glucosamine_iso"/>
    <property type="match status" value="1"/>
</dbReference>
<gene>
    <name evidence="3" type="ORF">ACFQ2I_16915</name>
</gene>
<dbReference type="CDD" id="cd01399">
    <property type="entry name" value="GlcN6P_deaminase"/>
    <property type="match status" value="1"/>
</dbReference>
<accession>A0ABW3HU72</accession>
<dbReference type="InterPro" id="IPR004547">
    <property type="entry name" value="Glucosamine6P_isomerase"/>
</dbReference>
<comment type="caution">
    <text evidence="3">The sequence shown here is derived from an EMBL/GenBank/DDBJ whole genome shotgun (WGS) entry which is preliminary data.</text>
</comment>
<feature type="domain" description="Glucosamine/galactosamine-6-phosphate isomerase" evidence="2">
    <location>
        <begin position="8"/>
        <end position="227"/>
    </location>
</feature>
<dbReference type="SUPFAM" id="SSF100950">
    <property type="entry name" value="NagB/RpiA/CoA transferase-like"/>
    <property type="match status" value="1"/>
</dbReference>
<dbReference type="Proteomes" id="UP001596989">
    <property type="component" value="Unassembled WGS sequence"/>
</dbReference>
<dbReference type="PANTHER" id="PTHR11280:SF6">
    <property type="entry name" value="GLUCOSAMINE-6-PHOSPHATE ISOMERASE NAGB"/>
    <property type="match status" value="1"/>
</dbReference>
<dbReference type="InterPro" id="IPR037171">
    <property type="entry name" value="NagB/RpiA_transferase-like"/>
</dbReference>
<name>A0ABW3HU72_9BACL</name>
<evidence type="ECO:0000313" key="3">
    <source>
        <dbReference type="EMBL" id="MFD0961050.1"/>
    </source>
</evidence>
<keyword evidence="1" id="KW-0119">Carbohydrate metabolism</keyword>
<dbReference type="RefSeq" id="WP_377566247.1">
    <property type="nucleotide sequence ID" value="NZ_JBHTJZ010000030.1"/>
</dbReference>
<protein>
    <submittedName>
        <fullName evidence="3">Glucosamine-6-phosphate deaminase</fullName>
    </submittedName>
</protein>
<evidence type="ECO:0000256" key="1">
    <source>
        <dbReference type="ARBA" id="ARBA00023277"/>
    </source>
</evidence>
<sequence>MQIHIYQDADTIGKQAAADAAAWVNACIQEKGRARIVLSTGASQFPFFEHFVQQPIDWAAVEMFHLDEYIGLSDSHVASFRKYLKERFTSRVPLGKAHFVDGDSGDVALSLSRLEQLIAEAPLDLGLIGIGENAHIAFNDPPADFSARTAYRVVDLDDDCKAQQVREGWFRDLDDVPKQAISMTVRGIMSCSKIISVVPHEVKANAIKRTLESDLTNLIPATMLKTHANWSLYLDHASASLLPIRLATATKTV</sequence>
<dbReference type="Gene3D" id="3.40.50.1360">
    <property type="match status" value="1"/>
</dbReference>
<dbReference type="PANTHER" id="PTHR11280">
    <property type="entry name" value="GLUCOSAMINE-6-PHOSPHATE ISOMERASE"/>
    <property type="match status" value="1"/>
</dbReference>
<dbReference type="InterPro" id="IPR006148">
    <property type="entry name" value="Glc/Gal-6P_isomerase"/>
</dbReference>
<evidence type="ECO:0000313" key="4">
    <source>
        <dbReference type="Proteomes" id="UP001596989"/>
    </source>
</evidence>
<keyword evidence="4" id="KW-1185">Reference proteome</keyword>
<proteinExistence type="predicted"/>
<reference evidence="4" key="1">
    <citation type="journal article" date="2019" name="Int. J. Syst. Evol. Microbiol.">
        <title>The Global Catalogue of Microorganisms (GCM) 10K type strain sequencing project: providing services to taxonomists for standard genome sequencing and annotation.</title>
        <authorList>
            <consortium name="The Broad Institute Genomics Platform"/>
            <consortium name="The Broad Institute Genome Sequencing Center for Infectious Disease"/>
            <person name="Wu L."/>
            <person name="Ma J."/>
        </authorList>
    </citation>
    <scope>NUCLEOTIDE SEQUENCE [LARGE SCALE GENOMIC DNA]</scope>
    <source>
        <strain evidence="4">CCUG 59129</strain>
    </source>
</reference>
<organism evidence="3 4">
    <name type="scientific">Paenibacillus chungangensis</name>
    <dbReference type="NCBI Taxonomy" id="696535"/>
    <lineage>
        <taxon>Bacteria</taxon>
        <taxon>Bacillati</taxon>
        <taxon>Bacillota</taxon>
        <taxon>Bacilli</taxon>
        <taxon>Bacillales</taxon>
        <taxon>Paenibacillaceae</taxon>
        <taxon>Paenibacillus</taxon>
    </lineage>
</organism>
<evidence type="ECO:0000259" key="2">
    <source>
        <dbReference type="Pfam" id="PF01182"/>
    </source>
</evidence>
<dbReference type="EMBL" id="JBHTJZ010000030">
    <property type="protein sequence ID" value="MFD0961050.1"/>
    <property type="molecule type" value="Genomic_DNA"/>
</dbReference>